<reference evidence="2 3" key="1">
    <citation type="submission" date="2017-11" db="EMBL/GenBank/DDBJ databases">
        <authorList>
            <person name="Kracher B."/>
        </authorList>
    </citation>
    <scope>NUCLEOTIDE SEQUENCE [LARGE SCALE GENOMIC DNA]</scope>
    <source>
        <strain evidence="2 3">RACE1</strain>
    </source>
</reference>
<proteinExistence type="predicted"/>
<evidence type="ECO:0000313" key="2">
    <source>
        <dbReference type="EMBL" id="SZF00886.1"/>
    </source>
</evidence>
<gene>
    <name evidence="2" type="ORF">BLGHR1_11635</name>
</gene>
<dbReference type="Proteomes" id="UP000275772">
    <property type="component" value="Unassembled WGS sequence"/>
</dbReference>
<sequence length="170" mass="19281">MKLSINLATLAISTLVSAYCVQPALQPTISEKQEVLTNAKHIPGQNILAYCNDNPAEHIIQLKTVNIVPFVPVIGENVQVYIFGFTYIPIHEGIFIRVFDWKTREDLITPAKLFSVMRNFGGQLPLMGNFDENFQFTPQISRLLNHEIGIELYYPDGLKLLCVKTPVRFM</sequence>
<evidence type="ECO:0000256" key="1">
    <source>
        <dbReference type="SAM" id="SignalP"/>
    </source>
</evidence>
<accession>A0A383UM54</accession>
<dbReference type="VEuPathDB" id="FungiDB:BLGHR1_11635"/>
<dbReference type="EMBL" id="UNSH01000029">
    <property type="protein sequence ID" value="SZF00886.1"/>
    <property type="molecule type" value="Genomic_DNA"/>
</dbReference>
<feature type="signal peptide" evidence="1">
    <location>
        <begin position="1"/>
        <end position="18"/>
    </location>
</feature>
<organism evidence="2 3">
    <name type="scientific">Blumeria hordei</name>
    <name type="common">Barley powdery mildew</name>
    <name type="synonym">Blumeria graminis f. sp. hordei</name>
    <dbReference type="NCBI Taxonomy" id="2867405"/>
    <lineage>
        <taxon>Eukaryota</taxon>
        <taxon>Fungi</taxon>
        <taxon>Dikarya</taxon>
        <taxon>Ascomycota</taxon>
        <taxon>Pezizomycotina</taxon>
        <taxon>Leotiomycetes</taxon>
        <taxon>Erysiphales</taxon>
        <taxon>Erysiphaceae</taxon>
        <taxon>Blumeria</taxon>
    </lineage>
</organism>
<dbReference type="AlphaFoldDB" id="A0A383UM54"/>
<protein>
    <submittedName>
        <fullName evidence="2">Uncharacterized protein</fullName>
    </submittedName>
</protein>
<evidence type="ECO:0000313" key="3">
    <source>
        <dbReference type="Proteomes" id="UP000275772"/>
    </source>
</evidence>
<feature type="chain" id="PRO_5016648952" evidence="1">
    <location>
        <begin position="19"/>
        <end position="170"/>
    </location>
</feature>
<keyword evidence="1" id="KW-0732">Signal</keyword>
<name>A0A383UM54_BLUHO</name>